<keyword evidence="1" id="KW-0812">Transmembrane</keyword>
<evidence type="ECO:0000256" key="1">
    <source>
        <dbReference type="SAM" id="Phobius"/>
    </source>
</evidence>
<dbReference type="EMBL" id="LNIX01000024">
    <property type="protein sequence ID" value="OXA42916.1"/>
    <property type="molecule type" value="Genomic_DNA"/>
</dbReference>
<accession>A0A226DFD7</accession>
<organism evidence="2 3">
    <name type="scientific">Folsomia candida</name>
    <name type="common">Springtail</name>
    <dbReference type="NCBI Taxonomy" id="158441"/>
    <lineage>
        <taxon>Eukaryota</taxon>
        <taxon>Metazoa</taxon>
        <taxon>Ecdysozoa</taxon>
        <taxon>Arthropoda</taxon>
        <taxon>Hexapoda</taxon>
        <taxon>Collembola</taxon>
        <taxon>Entomobryomorpha</taxon>
        <taxon>Isotomoidea</taxon>
        <taxon>Isotomidae</taxon>
        <taxon>Proisotominae</taxon>
        <taxon>Folsomia</taxon>
    </lineage>
</organism>
<feature type="transmembrane region" description="Helical" evidence="1">
    <location>
        <begin position="20"/>
        <end position="38"/>
    </location>
</feature>
<keyword evidence="1" id="KW-1133">Transmembrane helix</keyword>
<protein>
    <submittedName>
        <fullName evidence="2">Uncharacterized protein</fullName>
    </submittedName>
</protein>
<keyword evidence="3" id="KW-1185">Reference proteome</keyword>
<evidence type="ECO:0000313" key="2">
    <source>
        <dbReference type="EMBL" id="OXA42916.1"/>
    </source>
</evidence>
<dbReference type="AlphaFoldDB" id="A0A226DFD7"/>
<name>A0A226DFD7_FOLCA</name>
<keyword evidence="1" id="KW-0472">Membrane</keyword>
<comment type="caution">
    <text evidence="2">The sequence shown here is derived from an EMBL/GenBank/DDBJ whole genome shotgun (WGS) entry which is preliminary data.</text>
</comment>
<feature type="transmembrane region" description="Helical" evidence="1">
    <location>
        <begin position="84"/>
        <end position="107"/>
    </location>
</feature>
<reference evidence="2 3" key="1">
    <citation type="submission" date="2015-12" db="EMBL/GenBank/DDBJ databases">
        <title>The genome of Folsomia candida.</title>
        <authorList>
            <person name="Faddeeva A."/>
            <person name="Derks M.F."/>
            <person name="Anvar Y."/>
            <person name="Smit S."/>
            <person name="Van Straalen N."/>
            <person name="Roelofs D."/>
        </authorList>
    </citation>
    <scope>NUCLEOTIDE SEQUENCE [LARGE SCALE GENOMIC DNA]</scope>
    <source>
        <strain evidence="2 3">VU population</strain>
        <tissue evidence="2">Whole body</tissue>
    </source>
</reference>
<proteinExistence type="predicted"/>
<dbReference type="Proteomes" id="UP000198287">
    <property type="component" value="Unassembled WGS sequence"/>
</dbReference>
<sequence length="238" mass="25875">MNVKKCNFCCGDGAAIRSKFRTVVLWLMVLFLTKSIYFLLSFYFLLWTVVYFGCTISTVIPRRAEHLHPHPHPHPSSSDKPGKALLIVLLILLAIITMLLCTIDRVYSPWIVNFLNGKIFSYCVQVSALVTLTVAICYIFAIATRTLCSSKKAGGVTTIISGGQQTSHHVTIRSDDMNNKSSFANPCYNVEFSISEGIELLGGGGGGGEGLRPGCKCELTEVEIYSGGGFFSGGMGLV</sequence>
<gene>
    <name evidence="2" type="ORF">Fcan01_22363</name>
</gene>
<feature type="transmembrane region" description="Helical" evidence="1">
    <location>
        <begin position="119"/>
        <end position="143"/>
    </location>
</feature>
<evidence type="ECO:0000313" key="3">
    <source>
        <dbReference type="Proteomes" id="UP000198287"/>
    </source>
</evidence>